<protein>
    <submittedName>
        <fullName evidence="2">Glyoxalase</fullName>
    </submittedName>
</protein>
<dbReference type="PANTHER" id="PTHR36503:SF2">
    <property type="entry name" value="BLR2408 PROTEIN"/>
    <property type="match status" value="1"/>
</dbReference>
<reference evidence="3" key="1">
    <citation type="submission" date="2023-07" db="EMBL/GenBank/DDBJ databases">
        <title>Dyadobacter sp. nov 'subterranea' isolated from contaminted grondwater.</title>
        <authorList>
            <person name="Szabo I."/>
            <person name="Al-Omari J."/>
            <person name="Szerdahelyi S.G."/>
            <person name="Rado J."/>
        </authorList>
    </citation>
    <scope>NUCLEOTIDE SEQUENCE [LARGE SCALE GENOMIC DNA]</scope>
    <source>
        <strain evidence="3">UP-52</strain>
    </source>
</reference>
<dbReference type="InterPro" id="IPR029068">
    <property type="entry name" value="Glyas_Bleomycin-R_OHBP_Dase"/>
</dbReference>
<accession>A0ABR9W7E3</accession>
<evidence type="ECO:0000259" key="1">
    <source>
        <dbReference type="PROSITE" id="PS51819"/>
    </source>
</evidence>
<dbReference type="RefSeq" id="WP_194119650.1">
    <property type="nucleotide sequence ID" value="NZ_JACYGY010000001.1"/>
</dbReference>
<proteinExistence type="predicted"/>
<dbReference type="InterPro" id="IPR053863">
    <property type="entry name" value="Glyoxy/Ble-like_N"/>
</dbReference>
<comment type="caution">
    <text evidence="2">The sequence shown here is derived from an EMBL/GenBank/DDBJ whole genome shotgun (WGS) entry which is preliminary data.</text>
</comment>
<organism evidence="2 3">
    <name type="scientific">Dyadobacter subterraneus</name>
    <dbReference type="NCBI Taxonomy" id="2773304"/>
    <lineage>
        <taxon>Bacteria</taxon>
        <taxon>Pseudomonadati</taxon>
        <taxon>Bacteroidota</taxon>
        <taxon>Cytophagia</taxon>
        <taxon>Cytophagales</taxon>
        <taxon>Spirosomataceae</taxon>
        <taxon>Dyadobacter</taxon>
    </lineage>
</organism>
<gene>
    <name evidence="2" type="ORF">IEE83_05765</name>
</gene>
<evidence type="ECO:0000313" key="2">
    <source>
        <dbReference type="EMBL" id="MBE9461382.1"/>
    </source>
</evidence>
<dbReference type="Pfam" id="PF22677">
    <property type="entry name" value="Ble-like_N"/>
    <property type="match status" value="1"/>
</dbReference>
<feature type="domain" description="VOC" evidence="1">
    <location>
        <begin position="3"/>
        <end position="130"/>
    </location>
</feature>
<keyword evidence="3" id="KW-1185">Reference proteome</keyword>
<name>A0ABR9W7E3_9BACT</name>
<dbReference type="InterPro" id="IPR037523">
    <property type="entry name" value="VOC_core"/>
</dbReference>
<dbReference type="PANTHER" id="PTHR36503">
    <property type="entry name" value="BLR2520 PROTEIN"/>
    <property type="match status" value="1"/>
</dbReference>
<dbReference type="SUPFAM" id="SSF54593">
    <property type="entry name" value="Glyoxalase/Bleomycin resistance protein/Dihydroxybiphenyl dioxygenase"/>
    <property type="match status" value="1"/>
</dbReference>
<sequence>MSKMEVWANLPVEDVEKTRQFFRQLGFKDNGPNDSEDLASFIFSEAHFAIHFFRKDRFKVSAGNAVSNTSVGSEILFTIAADSKADVDQWREKIVRLGGEIYDEPKDIIPYGYGLGFIDLDGHRWNVFFFNPS</sequence>
<dbReference type="Proteomes" id="UP000634134">
    <property type="component" value="Unassembled WGS sequence"/>
</dbReference>
<dbReference type="EMBL" id="JACYGY010000001">
    <property type="protein sequence ID" value="MBE9461382.1"/>
    <property type="molecule type" value="Genomic_DNA"/>
</dbReference>
<evidence type="ECO:0000313" key="3">
    <source>
        <dbReference type="Proteomes" id="UP000634134"/>
    </source>
</evidence>
<dbReference type="Gene3D" id="3.10.180.10">
    <property type="entry name" value="2,3-Dihydroxybiphenyl 1,2-Dioxygenase, domain 1"/>
    <property type="match status" value="1"/>
</dbReference>
<dbReference type="PROSITE" id="PS51819">
    <property type="entry name" value="VOC"/>
    <property type="match status" value="1"/>
</dbReference>